<evidence type="ECO:0000313" key="5">
    <source>
        <dbReference type="EMBL" id="AZT44456.1"/>
    </source>
</evidence>
<sequence length="389" mass="43834">MTSSRVYLDTESTGLSPADDALLEIAITDDSGTPLLNTLICPPETFTAWPAAQAVHGITPAMVRDAPTLYALAPAIRAAVKDQDVIIYNAEFDAGFLGDLLAGAQSVQCCMRAWARHAGEWSEWHGDWCLQRLDQAAAAVCFAWPGEKHRALADALACRAVWQYLNDDDERQRVEAVRLDRQRDREAAHLLWLERLEREQHARERQRQNATFIGHWWLRDAGVRHWAGTLPATEATETFAQLFFGKSLPLLALEDRFPVVYASPRAIPSDLHPASWFPAESWFRRELRASAAYVGRRQGWPLYPESETERIRARFPLRFATPATGPGEQLLTRTALLKAGYTRAMIAAMTPVAERQNRHSGDWYPLYQVKTETSAPDDINTELARWGKT</sequence>
<organism evidence="5">
    <name type="scientific">Salmonella enterica subsp. enterica serovar Karamoja</name>
    <dbReference type="NCBI Taxonomy" id="2500153"/>
    <lineage>
        <taxon>Bacteria</taxon>
        <taxon>Pseudomonadati</taxon>
        <taxon>Pseudomonadota</taxon>
        <taxon>Gammaproteobacteria</taxon>
        <taxon>Enterobacterales</taxon>
        <taxon>Enterobacteriaceae</taxon>
        <taxon>Salmonella</taxon>
    </lineage>
</organism>
<dbReference type="Pfam" id="PF00929">
    <property type="entry name" value="RNase_T"/>
    <property type="match status" value="1"/>
</dbReference>
<geneLocation type="plasmid" evidence="5">
    <name>pRSE40</name>
</geneLocation>
<dbReference type="InterPro" id="IPR036397">
    <property type="entry name" value="RNaseH_sf"/>
</dbReference>
<name>A0A3T0CIL9_SALET</name>
<keyword evidence="5" id="KW-0614">Plasmid</keyword>
<dbReference type="PANTHER" id="PTHR30231">
    <property type="entry name" value="DNA POLYMERASE III SUBUNIT EPSILON"/>
    <property type="match status" value="1"/>
</dbReference>
<reference evidence="5" key="1">
    <citation type="submission" date="2018-12" db="EMBL/GenBank/DDBJ databases">
        <title>Complete genome sequences of twenty non-typhoidal Salmonella isolates from Rwanda.</title>
        <authorList>
            <person name="Byukusenge M."/>
            <person name="Li L."/>
            <person name="Subhashinie K."/>
            <person name="Nzayirambaho M."/>
            <person name="Kuchipudi S.V."/>
            <person name="Jayarao B.M."/>
        </authorList>
    </citation>
    <scope>NUCLEOTIDE SEQUENCE</scope>
    <source>
        <strain evidence="5">RSE40</strain>
        <plasmid evidence="5">pRSE40</plasmid>
    </source>
</reference>
<proteinExistence type="predicted"/>
<dbReference type="SUPFAM" id="SSF53098">
    <property type="entry name" value="Ribonuclease H-like"/>
    <property type="match status" value="1"/>
</dbReference>
<dbReference type="PANTHER" id="PTHR30231:SF4">
    <property type="entry name" value="PROTEIN NEN2"/>
    <property type="match status" value="1"/>
</dbReference>
<protein>
    <submittedName>
        <fullName evidence="5">3'-5' exonuclease</fullName>
    </submittedName>
</protein>
<evidence type="ECO:0000256" key="2">
    <source>
        <dbReference type="ARBA" id="ARBA00022801"/>
    </source>
</evidence>
<keyword evidence="2" id="KW-0378">Hydrolase</keyword>
<dbReference type="GO" id="GO:0008408">
    <property type="term" value="F:3'-5' exonuclease activity"/>
    <property type="evidence" value="ECO:0007669"/>
    <property type="project" value="TreeGrafter"/>
</dbReference>
<gene>
    <name evidence="5" type="ORF">EL007_24720</name>
</gene>
<dbReference type="EMBL" id="CP034699">
    <property type="protein sequence ID" value="AZT44456.1"/>
    <property type="molecule type" value="Genomic_DNA"/>
</dbReference>
<dbReference type="InterPro" id="IPR013520">
    <property type="entry name" value="Ribonucl_H"/>
</dbReference>
<dbReference type="AlphaFoldDB" id="A0A3T0CIL9"/>
<feature type="domain" description="Exonuclease" evidence="4">
    <location>
        <begin position="4"/>
        <end position="171"/>
    </location>
</feature>
<dbReference type="GO" id="GO:0003676">
    <property type="term" value="F:nucleic acid binding"/>
    <property type="evidence" value="ECO:0007669"/>
    <property type="project" value="InterPro"/>
</dbReference>
<evidence type="ECO:0000256" key="1">
    <source>
        <dbReference type="ARBA" id="ARBA00022722"/>
    </source>
</evidence>
<accession>A0A3T0CIL9</accession>
<dbReference type="GO" id="GO:0006259">
    <property type="term" value="P:DNA metabolic process"/>
    <property type="evidence" value="ECO:0007669"/>
    <property type="project" value="UniProtKB-ARBA"/>
</dbReference>
<evidence type="ECO:0000259" key="4">
    <source>
        <dbReference type="SMART" id="SM00479"/>
    </source>
</evidence>
<keyword evidence="1" id="KW-0540">Nuclease</keyword>
<dbReference type="SMART" id="SM00479">
    <property type="entry name" value="EXOIII"/>
    <property type="match status" value="1"/>
</dbReference>
<keyword evidence="3 5" id="KW-0269">Exonuclease</keyword>
<dbReference type="CDD" id="cd06127">
    <property type="entry name" value="DEDDh"/>
    <property type="match status" value="1"/>
</dbReference>
<evidence type="ECO:0000256" key="3">
    <source>
        <dbReference type="ARBA" id="ARBA00022839"/>
    </source>
</evidence>
<dbReference type="InterPro" id="IPR012337">
    <property type="entry name" value="RNaseH-like_sf"/>
</dbReference>
<dbReference type="Gene3D" id="3.30.420.10">
    <property type="entry name" value="Ribonuclease H-like superfamily/Ribonuclease H"/>
    <property type="match status" value="1"/>
</dbReference>